<dbReference type="Gene3D" id="2.40.10.10">
    <property type="entry name" value="Trypsin-like serine proteases"/>
    <property type="match status" value="1"/>
</dbReference>
<keyword evidence="2" id="KW-1185">Reference proteome</keyword>
<protein>
    <recommendedName>
        <fullName evidence="3">Peptidase S1 domain-containing protein</fullName>
    </recommendedName>
</protein>
<name>A0ABM7I6S3_9MYCO</name>
<organism evidence="1 2">
    <name type="scientific">Mycolicibacterium aubagnense</name>
    <dbReference type="NCBI Taxonomy" id="319707"/>
    <lineage>
        <taxon>Bacteria</taxon>
        <taxon>Bacillati</taxon>
        <taxon>Actinomycetota</taxon>
        <taxon>Actinomycetes</taxon>
        <taxon>Mycobacteriales</taxon>
        <taxon>Mycobacteriaceae</taxon>
        <taxon>Mycolicibacterium</taxon>
    </lineage>
</organism>
<evidence type="ECO:0008006" key="3">
    <source>
        <dbReference type="Google" id="ProtNLM"/>
    </source>
</evidence>
<dbReference type="InterPro" id="IPR009003">
    <property type="entry name" value="Peptidase_S1_PA"/>
</dbReference>
<evidence type="ECO:0000313" key="1">
    <source>
        <dbReference type="EMBL" id="BBX82254.1"/>
    </source>
</evidence>
<proteinExistence type="predicted"/>
<accession>A0ABM7I6S3</accession>
<dbReference type="InterPro" id="IPR043504">
    <property type="entry name" value="Peptidase_S1_PA_chymotrypsin"/>
</dbReference>
<sequence length="268" mass="28712">MRRGFGLQRNADAKLRLHTMRKFSAQLHMLLAVKDNSRFARNRLLALGAVAGIIGALQMSDSPSANAQPLPTGPWVSIADARTARGLAEVTAAESPRPGVTIVTQLDADTAQLCTASWAVYSATGDIGFLTAGHCQTQPGASLWMFTDKTLDKRLWLLPLQNRERGLDTDGVLHDSAVFFLSGDQRRRDSYSTKIAPGVKLAGVLDAAEVRALPVGTPLCMNGSRSGLTCGPLKRAGTDEIEWGGSAVKGDSGAPVWLRPSRWCTSRT</sequence>
<dbReference type="Proteomes" id="UP000465609">
    <property type="component" value="Chromosome"/>
</dbReference>
<gene>
    <name evidence="1" type="ORF">MAUB_01270</name>
</gene>
<dbReference type="EMBL" id="AP022577">
    <property type="protein sequence ID" value="BBX82254.1"/>
    <property type="molecule type" value="Genomic_DNA"/>
</dbReference>
<dbReference type="SUPFAM" id="SSF50494">
    <property type="entry name" value="Trypsin-like serine proteases"/>
    <property type="match status" value="1"/>
</dbReference>
<evidence type="ECO:0000313" key="2">
    <source>
        <dbReference type="Proteomes" id="UP000465609"/>
    </source>
</evidence>
<reference evidence="1 2" key="1">
    <citation type="journal article" date="2019" name="Emerg. Microbes Infect.">
        <title>Comprehensive subspecies identification of 175 nontuberculous mycobacteria species based on 7547 genomic profiles.</title>
        <authorList>
            <person name="Matsumoto Y."/>
            <person name="Kinjo T."/>
            <person name="Motooka D."/>
            <person name="Nabeya D."/>
            <person name="Jung N."/>
            <person name="Uechi K."/>
            <person name="Horii T."/>
            <person name="Iida T."/>
            <person name="Fujita J."/>
            <person name="Nakamura S."/>
        </authorList>
    </citation>
    <scope>NUCLEOTIDE SEQUENCE [LARGE SCALE GENOMIC DNA]</scope>
    <source>
        <strain evidence="1 2">JCM 15296</strain>
    </source>
</reference>